<organism evidence="1 2">
    <name type="scientific">Aspergillus aculeatinus CBS 121060</name>
    <dbReference type="NCBI Taxonomy" id="1448322"/>
    <lineage>
        <taxon>Eukaryota</taxon>
        <taxon>Fungi</taxon>
        <taxon>Dikarya</taxon>
        <taxon>Ascomycota</taxon>
        <taxon>Pezizomycotina</taxon>
        <taxon>Eurotiomycetes</taxon>
        <taxon>Eurotiomycetidae</taxon>
        <taxon>Eurotiales</taxon>
        <taxon>Aspergillaceae</taxon>
        <taxon>Aspergillus</taxon>
        <taxon>Aspergillus subgen. Circumdati</taxon>
    </lineage>
</organism>
<name>A0ACD1GXD2_9EURO</name>
<accession>A0ACD1GXD2</accession>
<protein>
    <submittedName>
        <fullName evidence="1">Alpha/beta-hydrolase</fullName>
    </submittedName>
</protein>
<gene>
    <name evidence="1" type="ORF">BO66DRAFT_332239</name>
</gene>
<dbReference type="Proteomes" id="UP000249661">
    <property type="component" value="Unassembled WGS sequence"/>
</dbReference>
<sequence>MRVPSNTIVVFAPGAWNPSSAYDEFRQVLSQRDISSVAIDHLSNGAEPPNKGLRDDSKHLHQILTDLADQGKRILLVGHSYGGMVISAASTGLGLAERTQAGKSGGVIRLVYMAAFVAPRGRSLKDMIDGELWPWMLVQGNYVRRDPAVDLIQDVPDEVKEKLSAALHGHICLAAFLEPSTDEPWHTIPSAYIVCDEDRALPPAIQDHMIRSLIDPQVFRLKSGHSPFLSMPNETAEILEQLCQ</sequence>
<evidence type="ECO:0000313" key="1">
    <source>
        <dbReference type="EMBL" id="RAH66136.1"/>
    </source>
</evidence>
<reference evidence="1" key="1">
    <citation type="submission" date="2018-02" db="EMBL/GenBank/DDBJ databases">
        <title>The genomes of Aspergillus section Nigri reveals drivers in fungal speciation.</title>
        <authorList>
            <consortium name="DOE Joint Genome Institute"/>
            <person name="Vesth T.C."/>
            <person name="Nybo J."/>
            <person name="Theobald S."/>
            <person name="Brandl J."/>
            <person name="Frisvad J.C."/>
            <person name="Nielsen K.F."/>
            <person name="Lyhne E.K."/>
            <person name="Kogle M.E."/>
            <person name="Kuo A."/>
            <person name="Riley R."/>
            <person name="Clum A."/>
            <person name="Nolan M."/>
            <person name="Lipzen A."/>
            <person name="Salamov A."/>
            <person name="Henrissat B."/>
            <person name="Wiebenga A."/>
            <person name="De vries R.P."/>
            <person name="Grigoriev I.V."/>
            <person name="Mortensen U.H."/>
            <person name="Andersen M.R."/>
            <person name="Baker S.E."/>
        </authorList>
    </citation>
    <scope>NUCLEOTIDE SEQUENCE</scope>
    <source>
        <strain evidence="1">CBS 121060</strain>
    </source>
</reference>
<dbReference type="EMBL" id="KZ824985">
    <property type="protein sequence ID" value="RAH66136.1"/>
    <property type="molecule type" value="Genomic_DNA"/>
</dbReference>
<proteinExistence type="predicted"/>
<keyword evidence="2" id="KW-1185">Reference proteome</keyword>
<evidence type="ECO:0000313" key="2">
    <source>
        <dbReference type="Proteomes" id="UP000249661"/>
    </source>
</evidence>